<sequence length="92" mass="10415">MERNPIARSPPDKFSTGKTAGQALDALTARLGETEFSALLVIRNFQPDSFFTAEQQERLSELMSLWRSARDRGQTVSPEQQAELDKLDFLQK</sequence>
<dbReference type="EMBL" id="JBAFSM010000001">
    <property type="protein sequence ID" value="MEG3435729.1"/>
    <property type="molecule type" value="Genomic_DNA"/>
</dbReference>
<accession>A0AAW9QS93</accession>
<keyword evidence="3" id="KW-1185">Reference proteome</keyword>
<name>A0AAW9QS93_9CHRO</name>
<gene>
    <name evidence="2" type="ORF">V0288_01235</name>
</gene>
<comment type="caution">
    <text evidence="2">The sequence shown here is derived from an EMBL/GenBank/DDBJ whole genome shotgun (WGS) entry which is preliminary data.</text>
</comment>
<evidence type="ECO:0000256" key="1">
    <source>
        <dbReference type="SAM" id="MobiDB-lite"/>
    </source>
</evidence>
<evidence type="ECO:0000313" key="2">
    <source>
        <dbReference type="EMBL" id="MEG3435729.1"/>
    </source>
</evidence>
<dbReference type="AlphaFoldDB" id="A0AAW9QS93"/>
<dbReference type="RefSeq" id="WP_332863173.1">
    <property type="nucleotide sequence ID" value="NZ_JBAFSM010000001.1"/>
</dbReference>
<organism evidence="2 3">
    <name type="scientific">Pannus brasiliensis CCIBt3594</name>
    <dbReference type="NCBI Taxonomy" id="1427578"/>
    <lineage>
        <taxon>Bacteria</taxon>
        <taxon>Bacillati</taxon>
        <taxon>Cyanobacteriota</taxon>
        <taxon>Cyanophyceae</taxon>
        <taxon>Oscillatoriophycideae</taxon>
        <taxon>Chroococcales</taxon>
        <taxon>Microcystaceae</taxon>
        <taxon>Pannus</taxon>
    </lineage>
</organism>
<evidence type="ECO:0000313" key="3">
    <source>
        <dbReference type="Proteomes" id="UP001328733"/>
    </source>
</evidence>
<proteinExistence type="predicted"/>
<protein>
    <submittedName>
        <fullName evidence="2">Uncharacterized protein</fullName>
    </submittedName>
</protein>
<dbReference type="Proteomes" id="UP001328733">
    <property type="component" value="Unassembled WGS sequence"/>
</dbReference>
<feature type="compositionally biased region" description="Basic and acidic residues" evidence="1">
    <location>
        <begin position="83"/>
        <end position="92"/>
    </location>
</feature>
<feature type="region of interest" description="Disordered" evidence="1">
    <location>
        <begin position="70"/>
        <end position="92"/>
    </location>
</feature>
<reference evidence="2 3" key="1">
    <citation type="submission" date="2024-01" db="EMBL/GenBank/DDBJ databases">
        <title>Genomic insights into the taxonomy and metabolism of the cyanobacterium Pannus brasiliensis CCIBt3594.</title>
        <authorList>
            <person name="Machado M."/>
            <person name="Botero N.B."/>
            <person name="Andreote A.P.D."/>
            <person name="Feitosa A.M.T."/>
            <person name="Popin R."/>
            <person name="Sivonen K."/>
            <person name="Fiore M.F."/>
        </authorList>
    </citation>
    <scope>NUCLEOTIDE SEQUENCE [LARGE SCALE GENOMIC DNA]</scope>
    <source>
        <strain evidence="2 3">CCIBt3594</strain>
    </source>
</reference>